<organism evidence="2 3">
    <name type="scientific">Reinekea blandensis MED297</name>
    <dbReference type="NCBI Taxonomy" id="314283"/>
    <lineage>
        <taxon>Bacteria</taxon>
        <taxon>Pseudomonadati</taxon>
        <taxon>Pseudomonadota</taxon>
        <taxon>Gammaproteobacteria</taxon>
        <taxon>Oceanospirillales</taxon>
        <taxon>Saccharospirillaceae</taxon>
        <taxon>Reinekea</taxon>
    </lineage>
</organism>
<feature type="transmembrane region" description="Helical" evidence="1">
    <location>
        <begin position="69"/>
        <end position="87"/>
    </location>
</feature>
<feature type="transmembrane region" description="Helical" evidence="1">
    <location>
        <begin position="216"/>
        <end position="239"/>
    </location>
</feature>
<evidence type="ECO:0000256" key="1">
    <source>
        <dbReference type="SAM" id="Phobius"/>
    </source>
</evidence>
<feature type="transmembrane region" description="Helical" evidence="1">
    <location>
        <begin position="168"/>
        <end position="196"/>
    </location>
</feature>
<sequence>MLYVVSAALVALTTLRHGLSQGTRVLALALIGGLVSWQITGLPLFFVVLVLSTLLGAVLRTTQSWSRTLLAGAVLGLVFAIVVQAQFGPQFSALIDSVWPLFSVNVADDVEQRLLAAIKSVVGYLAMSSQLFETILALLLARYWQAGLYNPGGLKAEMHALRFTVQEVVLLSLAVLLAMFIQPAALMLFSIPMIVVGMATVHGIVAKLTLGGQWLVALYIALIMFLQIIVPLLIVLVLVDSFFDLRSRIRPDSESDNE</sequence>
<comment type="caution">
    <text evidence="2">The sequence shown here is derived from an EMBL/GenBank/DDBJ whole genome shotgun (WGS) entry which is preliminary data.</text>
</comment>
<evidence type="ECO:0008006" key="4">
    <source>
        <dbReference type="Google" id="ProtNLM"/>
    </source>
</evidence>
<dbReference type="AlphaFoldDB" id="A4BI23"/>
<evidence type="ECO:0000313" key="2">
    <source>
        <dbReference type="EMBL" id="EAR08166.1"/>
    </source>
</evidence>
<dbReference type="Proteomes" id="UP000005953">
    <property type="component" value="Unassembled WGS sequence"/>
</dbReference>
<evidence type="ECO:0000313" key="3">
    <source>
        <dbReference type="Proteomes" id="UP000005953"/>
    </source>
</evidence>
<gene>
    <name evidence="2" type="ORF">MED297_14545</name>
</gene>
<keyword evidence="1" id="KW-0812">Transmembrane</keyword>
<proteinExistence type="predicted"/>
<accession>A4BI23</accession>
<keyword evidence="3" id="KW-1185">Reference proteome</keyword>
<keyword evidence="1" id="KW-0472">Membrane</keyword>
<dbReference type="HOGENOM" id="CLU_075529_0_0_6"/>
<dbReference type="EMBL" id="AAOE01000024">
    <property type="protein sequence ID" value="EAR08166.1"/>
    <property type="molecule type" value="Genomic_DNA"/>
</dbReference>
<feature type="transmembrane region" description="Helical" evidence="1">
    <location>
        <begin position="37"/>
        <end position="57"/>
    </location>
</feature>
<keyword evidence="1" id="KW-1133">Transmembrane helix</keyword>
<name>A4BI23_9GAMM</name>
<dbReference type="STRING" id="314283.MED297_14545"/>
<reference evidence="2 3" key="1">
    <citation type="submission" date="2006-02" db="EMBL/GenBank/DDBJ databases">
        <authorList>
            <person name="Pinhassi J."/>
            <person name="Pedros-Alio C."/>
            <person name="Ferriera S."/>
            <person name="Johnson J."/>
            <person name="Kravitz S."/>
            <person name="Halpern A."/>
            <person name="Remington K."/>
            <person name="Beeson K."/>
            <person name="Tran B."/>
            <person name="Rogers Y.-H."/>
            <person name="Friedman R."/>
            <person name="Venter J.C."/>
        </authorList>
    </citation>
    <scope>NUCLEOTIDE SEQUENCE [LARGE SCALE GENOMIC DNA]</scope>
    <source>
        <strain evidence="2 3">MED297</strain>
    </source>
</reference>
<protein>
    <recommendedName>
        <fullName evidence="4">DUF2232 domain-containing protein</fullName>
    </recommendedName>
</protein>